<sequence>MSGIGLFGLLGSGNLGNDASLLAMLGHLRAAHPHARIDALCGGPDQVRATFGLEATALYRTTEFTTASGVRSAVAKAVAKLGELVRTAAWVRRHDVVIVPGMGVLEATLPLRPWGFPYSLFVLCLAGRLFGTPVALVSVGAGPIRQPGVRWFVVRAARLATYRSYRDTGSRDALAALGVDVRADRVYPDLAFALPGPDAPGGTGVVGVGVMAYRGGPGDRAHADRIHDDYLARLIELVRGLTGDGRAVRLLTGDRMDLAVAHAVVAALPDAPVSAANASTVDELLAELAGVDVVVASRYHNVLCALGLGRPVVSLGYAAKNAALMDTMGLPGFSHSIRDFDVDLVRAQVADLCRRAQEVSAALLVAAKYQRQLLDEQFAALSAMVAS</sequence>
<feature type="domain" description="Polysaccharide pyruvyl transferase" evidence="1">
    <location>
        <begin position="14"/>
        <end position="317"/>
    </location>
</feature>
<dbReference type="RefSeq" id="WP_075138467.1">
    <property type="nucleotide sequence ID" value="NZ_MSIF01000044.1"/>
</dbReference>
<gene>
    <name evidence="2" type="ORF">BLA60_40775</name>
</gene>
<evidence type="ECO:0000259" key="1">
    <source>
        <dbReference type="Pfam" id="PF04230"/>
    </source>
</evidence>
<organism evidence="2 3">
    <name type="scientific">Actinophytocola xinjiangensis</name>
    <dbReference type="NCBI Taxonomy" id="485602"/>
    <lineage>
        <taxon>Bacteria</taxon>
        <taxon>Bacillati</taxon>
        <taxon>Actinomycetota</taxon>
        <taxon>Actinomycetes</taxon>
        <taxon>Pseudonocardiales</taxon>
        <taxon>Pseudonocardiaceae</taxon>
    </lineage>
</organism>
<reference evidence="2 3" key="1">
    <citation type="submission" date="2016-12" db="EMBL/GenBank/DDBJ databases">
        <title>The draft genome sequence of Actinophytocola xinjiangensis.</title>
        <authorList>
            <person name="Wang W."/>
            <person name="Yuan L."/>
        </authorList>
    </citation>
    <scope>NUCLEOTIDE SEQUENCE [LARGE SCALE GENOMIC DNA]</scope>
    <source>
        <strain evidence="2 3">CGMCC 4.4663</strain>
    </source>
</reference>
<dbReference type="PANTHER" id="PTHR36836:SF1">
    <property type="entry name" value="COLANIC ACID BIOSYNTHESIS PROTEIN WCAK"/>
    <property type="match status" value="1"/>
</dbReference>
<name>A0A7Z0WCT3_9PSEU</name>
<dbReference type="PANTHER" id="PTHR36836">
    <property type="entry name" value="COLANIC ACID BIOSYNTHESIS PROTEIN WCAK"/>
    <property type="match status" value="1"/>
</dbReference>
<dbReference type="Proteomes" id="UP000185696">
    <property type="component" value="Unassembled WGS sequence"/>
</dbReference>
<dbReference type="Pfam" id="PF04230">
    <property type="entry name" value="PS_pyruv_trans"/>
    <property type="match status" value="1"/>
</dbReference>
<evidence type="ECO:0000313" key="2">
    <source>
        <dbReference type="EMBL" id="OLF04440.1"/>
    </source>
</evidence>
<dbReference type="SUPFAM" id="SSF53756">
    <property type="entry name" value="UDP-Glycosyltransferase/glycogen phosphorylase"/>
    <property type="match status" value="1"/>
</dbReference>
<comment type="caution">
    <text evidence="2">The sequence shown here is derived from an EMBL/GenBank/DDBJ whole genome shotgun (WGS) entry which is preliminary data.</text>
</comment>
<evidence type="ECO:0000313" key="3">
    <source>
        <dbReference type="Proteomes" id="UP000185696"/>
    </source>
</evidence>
<dbReference type="AlphaFoldDB" id="A0A7Z0WCT3"/>
<accession>A0A7Z0WCT3</accession>
<dbReference type="EMBL" id="MSIF01000044">
    <property type="protein sequence ID" value="OLF04440.1"/>
    <property type="molecule type" value="Genomic_DNA"/>
</dbReference>
<protein>
    <recommendedName>
        <fullName evidence="1">Polysaccharide pyruvyl transferase domain-containing protein</fullName>
    </recommendedName>
</protein>
<keyword evidence="3" id="KW-1185">Reference proteome</keyword>
<proteinExistence type="predicted"/>
<dbReference type="InterPro" id="IPR007345">
    <property type="entry name" value="Polysacch_pyruvyl_Trfase"/>
</dbReference>